<dbReference type="AlphaFoldDB" id="A0A226DHC4"/>
<feature type="transmembrane region" description="Helical" evidence="1">
    <location>
        <begin position="699"/>
        <end position="717"/>
    </location>
</feature>
<comment type="caution">
    <text evidence="2">The sequence shown here is derived from an EMBL/GenBank/DDBJ whole genome shotgun (WGS) entry which is preliminary data.</text>
</comment>
<accession>A0A226DHC4</accession>
<dbReference type="Proteomes" id="UP000198287">
    <property type="component" value="Unassembled WGS sequence"/>
</dbReference>
<name>A0A226DHC4_FOLCA</name>
<proteinExistence type="predicted"/>
<sequence length="718" mass="82796">MTPQANPYLNTEVSNLPLYLSTFQTCVLHLINYQTISIPPVPYPIILSRHEVLQPPGHSSRNPTRHYFVNIHSSNRFRNFSERLNATQMKTETTSREYKLRITRQQRGWTCLARFYIFPVVTWPPIYVAEEEFSTPIDTNYNLNCFPRPGYHVLIIKPTINANDFITKWNIFFNRLLRRNELLEIMLAKTEGVPMKVKITELLICCRFRTFVKFPNFKALQLEEIVNFIQITNRNNYVVPIFVLHKMHKGPQAAHDVIKRTRLSDLSERSGVSGTDLLLDIVTDGLNNSGGIIYNHYGWRHWEVEWIREELYLYRDPSTKLSKTQFDRTDTVFPNVITTSMFGYSFVTEVKKYSFTSCGKVVKKKNLFGFFSLAFDPTTWILLVTFNLIVGILLVARVKTGASILPKNFLPLLLTGFQLQLEQGVTSLSSENFKNIKMMALLFPFFMVTIVLKNAFKGDNVGNIIAPPADKPFQKFDELYKGGYTFYSRLITLQFLNGGGVEGGSEFGYILNNRLGPSQTYVSEIAPEEYNEIIAKISFANKNLEWFISLENVLKLRRKDEEKCPKMAVMGWLNELYLIRKKLEDFYDAKKFSFSLGQQNIFTQLQGWKISHVVDPSVQKRVQDVAQFGFLEKILWYQNRSEWFDLVRDAKGRSLTTGHAGVKLDTNMWSVIVCLFVFQGGILAVFLVVLLVQFIVRNLLPLIVVYLVSSLGNKLLLG</sequence>
<keyword evidence="1" id="KW-0472">Membrane</keyword>
<feature type="transmembrane region" description="Helical" evidence="1">
    <location>
        <begin position="380"/>
        <end position="398"/>
    </location>
</feature>
<evidence type="ECO:0000313" key="3">
    <source>
        <dbReference type="Proteomes" id="UP000198287"/>
    </source>
</evidence>
<organism evidence="2 3">
    <name type="scientific">Folsomia candida</name>
    <name type="common">Springtail</name>
    <dbReference type="NCBI Taxonomy" id="158441"/>
    <lineage>
        <taxon>Eukaryota</taxon>
        <taxon>Metazoa</taxon>
        <taxon>Ecdysozoa</taxon>
        <taxon>Arthropoda</taxon>
        <taxon>Hexapoda</taxon>
        <taxon>Collembola</taxon>
        <taxon>Entomobryomorpha</taxon>
        <taxon>Isotomoidea</taxon>
        <taxon>Isotomidae</taxon>
        <taxon>Proisotominae</taxon>
        <taxon>Folsomia</taxon>
    </lineage>
</organism>
<dbReference type="EMBL" id="LNIX01000019">
    <property type="protein sequence ID" value="OXA44569.1"/>
    <property type="molecule type" value="Genomic_DNA"/>
</dbReference>
<dbReference type="OrthoDB" id="2401965at2759"/>
<gene>
    <name evidence="2" type="ORF">Fcan01_20502</name>
</gene>
<evidence type="ECO:0000313" key="2">
    <source>
        <dbReference type="EMBL" id="OXA44569.1"/>
    </source>
</evidence>
<evidence type="ECO:0000256" key="1">
    <source>
        <dbReference type="SAM" id="Phobius"/>
    </source>
</evidence>
<keyword evidence="3" id="KW-1185">Reference proteome</keyword>
<feature type="transmembrane region" description="Helical" evidence="1">
    <location>
        <begin position="668"/>
        <end position="692"/>
    </location>
</feature>
<reference evidence="2 3" key="1">
    <citation type="submission" date="2015-12" db="EMBL/GenBank/DDBJ databases">
        <title>The genome of Folsomia candida.</title>
        <authorList>
            <person name="Faddeeva A."/>
            <person name="Derks M.F."/>
            <person name="Anvar Y."/>
            <person name="Smit S."/>
            <person name="Van Straalen N."/>
            <person name="Roelofs D."/>
        </authorList>
    </citation>
    <scope>NUCLEOTIDE SEQUENCE [LARGE SCALE GENOMIC DNA]</scope>
    <source>
        <strain evidence="2 3">VU population</strain>
        <tissue evidence="2">Whole body</tissue>
    </source>
</reference>
<keyword evidence="1" id="KW-1133">Transmembrane helix</keyword>
<keyword evidence="1" id="KW-0812">Transmembrane</keyword>
<protein>
    <submittedName>
        <fullName evidence="2">Uncharacterized protein</fullName>
    </submittedName>
</protein>